<dbReference type="InterPro" id="IPR039425">
    <property type="entry name" value="RNA_pol_sigma-70-like"/>
</dbReference>
<comment type="similarity">
    <text evidence="1">Belongs to the sigma-70 factor family. ECF subfamily.</text>
</comment>
<evidence type="ECO:0000256" key="4">
    <source>
        <dbReference type="ARBA" id="ARBA00023125"/>
    </source>
</evidence>
<dbReference type="CDD" id="cd06171">
    <property type="entry name" value="Sigma70_r4"/>
    <property type="match status" value="1"/>
</dbReference>
<dbReference type="InterPro" id="IPR007627">
    <property type="entry name" value="RNA_pol_sigma70_r2"/>
</dbReference>
<keyword evidence="5" id="KW-0804">Transcription</keyword>
<dbReference type="InterPro" id="IPR013249">
    <property type="entry name" value="RNA_pol_sigma70_r4_t2"/>
</dbReference>
<dbReference type="AlphaFoldDB" id="A0A1F5YCW4"/>
<dbReference type="PANTHER" id="PTHR43133">
    <property type="entry name" value="RNA POLYMERASE ECF-TYPE SIGMA FACTO"/>
    <property type="match status" value="1"/>
</dbReference>
<keyword evidence="3" id="KW-0731">Sigma factor</keyword>
<accession>A0A1F5YCW4</accession>
<dbReference type="GO" id="GO:0016987">
    <property type="term" value="F:sigma factor activity"/>
    <property type="evidence" value="ECO:0007669"/>
    <property type="project" value="UniProtKB-KW"/>
</dbReference>
<sequence>MGMAFESDFALLDQYAEGEERAFEQLVVRHQRIVYYMALRIVGNHDDAADITQQVFLKALADLKRFERRSSFRTWICTIAVNLCRNHLKRTKKMEWVELSGEERDRGETSPESLIKRERDRRVREAILELPERQRLTLILRSYHHMSHQEIAQVLNINENNARVNYFHALKNLKSTLIRKGGIDEL</sequence>
<dbReference type="Pfam" id="PF04542">
    <property type="entry name" value="Sigma70_r2"/>
    <property type="match status" value="1"/>
</dbReference>
<organism evidence="8 9">
    <name type="scientific">Candidatus Glassbacteria bacterium RBG_16_58_8</name>
    <dbReference type="NCBI Taxonomy" id="1817866"/>
    <lineage>
        <taxon>Bacteria</taxon>
        <taxon>Candidatus Glassiibacteriota</taxon>
    </lineage>
</organism>
<comment type="caution">
    <text evidence="8">The sequence shown here is derived from an EMBL/GenBank/DDBJ whole genome shotgun (WGS) entry which is preliminary data.</text>
</comment>
<evidence type="ECO:0000256" key="1">
    <source>
        <dbReference type="ARBA" id="ARBA00010641"/>
    </source>
</evidence>
<name>A0A1F5YCW4_9BACT</name>
<evidence type="ECO:0008006" key="10">
    <source>
        <dbReference type="Google" id="ProtNLM"/>
    </source>
</evidence>
<evidence type="ECO:0000313" key="8">
    <source>
        <dbReference type="EMBL" id="OGF97701.1"/>
    </source>
</evidence>
<evidence type="ECO:0000256" key="2">
    <source>
        <dbReference type="ARBA" id="ARBA00023015"/>
    </source>
</evidence>
<gene>
    <name evidence="8" type="ORF">A2Z06_00225</name>
</gene>
<dbReference type="InterPro" id="IPR014284">
    <property type="entry name" value="RNA_pol_sigma-70_dom"/>
</dbReference>
<keyword evidence="2" id="KW-0805">Transcription regulation</keyword>
<proteinExistence type="inferred from homology"/>
<evidence type="ECO:0000259" key="6">
    <source>
        <dbReference type="Pfam" id="PF04542"/>
    </source>
</evidence>
<feature type="domain" description="RNA polymerase sigma-70 region 2" evidence="6">
    <location>
        <begin position="26"/>
        <end position="92"/>
    </location>
</feature>
<evidence type="ECO:0000256" key="3">
    <source>
        <dbReference type="ARBA" id="ARBA00023082"/>
    </source>
</evidence>
<dbReference type="GO" id="GO:0003677">
    <property type="term" value="F:DNA binding"/>
    <property type="evidence" value="ECO:0007669"/>
    <property type="project" value="UniProtKB-KW"/>
</dbReference>
<protein>
    <recommendedName>
        <fullName evidence="10">RNA polymerase subunit sigma-24</fullName>
    </recommendedName>
</protein>
<dbReference type="SUPFAM" id="SSF88946">
    <property type="entry name" value="Sigma2 domain of RNA polymerase sigma factors"/>
    <property type="match status" value="1"/>
</dbReference>
<dbReference type="InterPro" id="IPR036388">
    <property type="entry name" value="WH-like_DNA-bd_sf"/>
</dbReference>
<dbReference type="Gene3D" id="1.10.10.10">
    <property type="entry name" value="Winged helix-like DNA-binding domain superfamily/Winged helix DNA-binding domain"/>
    <property type="match status" value="1"/>
</dbReference>
<dbReference type="GO" id="GO:0006352">
    <property type="term" value="P:DNA-templated transcription initiation"/>
    <property type="evidence" value="ECO:0007669"/>
    <property type="project" value="InterPro"/>
</dbReference>
<evidence type="ECO:0000256" key="5">
    <source>
        <dbReference type="ARBA" id="ARBA00023163"/>
    </source>
</evidence>
<dbReference type="SUPFAM" id="SSF88659">
    <property type="entry name" value="Sigma3 and sigma4 domains of RNA polymerase sigma factors"/>
    <property type="match status" value="1"/>
</dbReference>
<dbReference type="PANTHER" id="PTHR43133:SF8">
    <property type="entry name" value="RNA POLYMERASE SIGMA FACTOR HI_1459-RELATED"/>
    <property type="match status" value="1"/>
</dbReference>
<dbReference type="InterPro" id="IPR013324">
    <property type="entry name" value="RNA_pol_sigma_r3/r4-like"/>
</dbReference>
<dbReference type="Proteomes" id="UP000179034">
    <property type="component" value="Unassembled WGS sequence"/>
</dbReference>
<dbReference type="NCBIfam" id="TIGR02937">
    <property type="entry name" value="sigma70-ECF"/>
    <property type="match status" value="1"/>
</dbReference>
<dbReference type="Gene3D" id="1.10.1740.10">
    <property type="match status" value="1"/>
</dbReference>
<feature type="domain" description="RNA polymerase sigma factor 70 region 4 type 2" evidence="7">
    <location>
        <begin position="121"/>
        <end position="173"/>
    </location>
</feature>
<evidence type="ECO:0000313" key="9">
    <source>
        <dbReference type="Proteomes" id="UP000179034"/>
    </source>
</evidence>
<reference evidence="8 9" key="1">
    <citation type="journal article" date="2016" name="Nat. Commun.">
        <title>Thousands of microbial genomes shed light on interconnected biogeochemical processes in an aquifer system.</title>
        <authorList>
            <person name="Anantharaman K."/>
            <person name="Brown C.T."/>
            <person name="Hug L.A."/>
            <person name="Sharon I."/>
            <person name="Castelle C.J."/>
            <person name="Probst A.J."/>
            <person name="Thomas B.C."/>
            <person name="Singh A."/>
            <person name="Wilkins M.J."/>
            <person name="Karaoz U."/>
            <person name="Brodie E.L."/>
            <person name="Williams K.H."/>
            <person name="Hubbard S.S."/>
            <person name="Banfield J.F."/>
        </authorList>
    </citation>
    <scope>NUCLEOTIDE SEQUENCE [LARGE SCALE GENOMIC DNA]</scope>
</reference>
<evidence type="ECO:0000259" key="7">
    <source>
        <dbReference type="Pfam" id="PF08281"/>
    </source>
</evidence>
<keyword evidence="4" id="KW-0238">DNA-binding</keyword>
<dbReference type="InterPro" id="IPR013325">
    <property type="entry name" value="RNA_pol_sigma_r2"/>
</dbReference>
<dbReference type="EMBL" id="MFIW01000068">
    <property type="protein sequence ID" value="OGF97701.1"/>
    <property type="molecule type" value="Genomic_DNA"/>
</dbReference>
<dbReference type="Pfam" id="PF08281">
    <property type="entry name" value="Sigma70_r4_2"/>
    <property type="match status" value="1"/>
</dbReference>